<keyword evidence="3" id="KW-0328">Glycosyltransferase</keyword>
<dbReference type="PANTHER" id="PTHR12526">
    <property type="entry name" value="GLYCOSYLTRANSFERASE"/>
    <property type="match status" value="1"/>
</dbReference>
<proteinExistence type="predicted"/>
<evidence type="ECO:0000259" key="1">
    <source>
        <dbReference type="Pfam" id="PF00534"/>
    </source>
</evidence>
<sequence length="383" mass="42913">MKKILFINGHMNTGGVEKSLLDILRRLDYDCYDVDLLLLEELGDYGAEIPSNVHIHVKSLKNTYGPFLKSLITCVKVRDWFGLKMRVIFLLMKFGGQERIALAKKLLTANQHYDYVIGFRPGICTQIAAFAVHAEGRATWWHHGEINVERQSYLECAQACDKIVAVSHACSKMLADAFPTISNKLTVIPNMIDKSCILQKADEFCPYSRKDVHQIVTLCRLSPEKHIENAIFAAQKLKEAGIAFQWHLVGSGVEEAKLRKTAVAAGVADIFLFEGNQTNPYPYLKYADLFVHPSYVESQGIVILEAMALGIPCIVTKSLGPCEFIQDGVNGILAEQTPESLAQKVNAILTDAQLYARIQRGSHCPEKFFPEYTMSGIERLFRV</sequence>
<evidence type="ECO:0000259" key="2">
    <source>
        <dbReference type="Pfam" id="PF13439"/>
    </source>
</evidence>
<dbReference type="InterPro" id="IPR001296">
    <property type="entry name" value="Glyco_trans_1"/>
</dbReference>
<dbReference type="Proteomes" id="UP001464378">
    <property type="component" value="Unassembled WGS sequence"/>
</dbReference>
<protein>
    <submittedName>
        <fullName evidence="3">Glycosyltransferase</fullName>
        <ecNumber evidence="3">2.4.-.-</ecNumber>
    </submittedName>
</protein>
<dbReference type="GO" id="GO:0016757">
    <property type="term" value="F:glycosyltransferase activity"/>
    <property type="evidence" value="ECO:0007669"/>
    <property type="project" value="UniProtKB-KW"/>
</dbReference>
<evidence type="ECO:0000313" key="4">
    <source>
        <dbReference type="Proteomes" id="UP001464378"/>
    </source>
</evidence>
<dbReference type="RefSeq" id="WP_349232105.1">
    <property type="nucleotide sequence ID" value="NZ_JBBMFK010000019.1"/>
</dbReference>
<dbReference type="InterPro" id="IPR028098">
    <property type="entry name" value="Glyco_trans_4-like_N"/>
</dbReference>
<feature type="domain" description="Glycosyl transferase family 1" evidence="1">
    <location>
        <begin position="210"/>
        <end position="359"/>
    </location>
</feature>
<dbReference type="Pfam" id="PF00534">
    <property type="entry name" value="Glycos_transf_1"/>
    <property type="match status" value="1"/>
</dbReference>
<evidence type="ECO:0000313" key="3">
    <source>
        <dbReference type="EMBL" id="MEQ2444129.1"/>
    </source>
</evidence>
<dbReference type="PANTHER" id="PTHR12526:SF630">
    <property type="entry name" value="GLYCOSYLTRANSFERASE"/>
    <property type="match status" value="1"/>
</dbReference>
<accession>A0ABV1EA03</accession>
<dbReference type="SUPFAM" id="SSF53756">
    <property type="entry name" value="UDP-Glycosyltransferase/glycogen phosphorylase"/>
    <property type="match status" value="1"/>
</dbReference>
<dbReference type="EC" id="2.4.-.-" evidence="3"/>
<feature type="domain" description="Glycosyltransferase subfamily 4-like N-terminal" evidence="2">
    <location>
        <begin position="14"/>
        <end position="193"/>
    </location>
</feature>
<dbReference type="Pfam" id="PF13439">
    <property type="entry name" value="Glyco_transf_4"/>
    <property type="match status" value="1"/>
</dbReference>
<reference evidence="3 4" key="1">
    <citation type="submission" date="2024-03" db="EMBL/GenBank/DDBJ databases">
        <title>Human intestinal bacterial collection.</title>
        <authorList>
            <person name="Pauvert C."/>
            <person name="Hitch T.C.A."/>
            <person name="Clavel T."/>
        </authorList>
    </citation>
    <scope>NUCLEOTIDE SEQUENCE [LARGE SCALE GENOMIC DNA]</scope>
    <source>
        <strain evidence="3 4">CLA-AP-H29</strain>
    </source>
</reference>
<name>A0ABV1EA03_9FIRM</name>
<keyword evidence="4" id="KW-1185">Reference proteome</keyword>
<gene>
    <name evidence="3" type="ORF">WMO64_11715</name>
</gene>
<comment type="caution">
    <text evidence="3">The sequence shown here is derived from an EMBL/GenBank/DDBJ whole genome shotgun (WGS) entry which is preliminary data.</text>
</comment>
<dbReference type="CDD" id="cd03811">
    <property type="entry name" value="GT4_GT28_WabH-like"/>
    <property type="match status" value="1"/>
</dbReference>
<dbReference type="EMBL" id="JBBMFK010000019">
    <property type="protein sequence ID" value="MEQ2444129.1"/>
    <property type="molecule type" value="Genomic_DNA"/>
</dbReference>
<dbReference type="Gene3D" id="3.40.50.2000">
    <property type="entry name" value="Glycogen Phosphorylase B"/>
    <property type="match status" value="2"/>
</dbReference>
<organism evidence="3 4">
    <name type="scientific">Pseudoflavonifractor intestinihominis</name>
    <dbReference type="NCBI Taxonomy" id="3133171"/>
    <lineage>
        <taxon>Bacteria</taxon>
        <taxon>Bacillati</taxon>
        <taxon>Bacillota</taxon>
        <taxon>Clostridia</taxon>
        <taxon>Eubacteriales</taxon>
        <taxon>Oscillospiraceae</taxon>
        <taxon>Pseudoflavonifractor</taxon>
    </lineage>
</organism>
<keyword evidence="3" id="KW-0808">Transferase</keyword>